<proteinExistence type="predicted"/>
<evidence type="ECO:0008006" key="2">
    <source>
        <dbReference type="Google" id="ProtNLM"/>
    </source>
</evidence>
<dbReference type="EMBL" id="CP158587">
    <property type="protein sequence ID" value="XCA34470.1"/>
    <property type="molecule type" value="Genomic_DNA"/>
</dbReference>
<reference evidence="1" key="1">
    <citation type="submission" date="2024-06" db="EMBL/GenBank/DDBJ databases">
        <title>Genome assembly of the Oeneis chryxus ivallda.</title>
        <authorList>
            <person name="MacDonald Z."/>
            <person name="Shaffer H.B."/>
            <person name="Gillespie T."/>
            <person name="Marimuthu M.P.A."/>
            <person name="Nguyen O."/>
            <person name="Fairbairn C.W."/>
            <person name="Seligmann W.E."/>
            <person name="Escalona M."/>
            <person name="Miller C."/>
            <person name="Toffelmier E."/>
        </authorList>
    </citation>
    <scope>NUCLEOTIDE SEQUENCE</scope>
    <source>
        <strain evidence="1">CCGP_102_HBS-TG_Oc004</strain>
    </source>
</reference>
<sequence length="49" mass="5782">MQEERKFMQIFQGERISIVAGWIGKRFIAPMTFKGGCDKEVFNIWLENT</sequence>
<evidence type="ECO:0000313" key="1">
    <source>
        <dbReference type="EMBL" id="XCA34470.1"/>
    </source>
</evidence>
<gene>
    <name evidence="1" type="ORF">ABS861_03575</name>
</gene>
<protein>
    <recommendedName>
        <fullName evidence="2">Transposase</fullName>
    </recommendedName>
</protein>
<dbReference type="AlphaFoldDB" id="A0AAU7YMR6"/>
<accession>A0AAU7YMR6</accession>
<organism evidence="1">
    <name type="scientific">Wolbachia endosymbiont of Oeneis ivallda</name>
    <dbReference type="NCBI Taxonomy" id="3171168"/>
    <lineage>
        <taxon>Bacteria</taxon>
        <taxon>Pseudomonadati</taxon>
        <taxon>Pseudomonadota</taxon>
        <taxon>Alphaproteobacteria</taxon>
        <taxon>Rickettsiales</taxon>
        <taxon>Anaplasmataceae</taxon>
        <taxon>Wolbachieae</taxon>
        <taxon>Wolbachia</taxon>
    </lineage>
</organism>
<name>A0AAU7YMR6_9RICK</name>